<name>A0A376G2H5_9FLAO</name>
<dbReference type="RefSeq" id="WP_114998669.1">
    <property type="nucleotide sequence ID" value="NZ_JAAGKM010000002.1"/>
</dbReference>
<organism evidence="2 3">
    <name type="scientific">Empedobacter falsenii</name>
    <dbReference type="NCBI Taxonomy" id="343874"/>
    <lineage>
        <taxon>Bacteria</taxon>
        <taxon>Pseudomonadati</taxon>
        <taxon>Bacteroidota</taxon>
        <taxon>Flavobacteriia</taxon>
        <taxon>Flavobacteriales</taxon>
        <taxon>Weeksellaceae</taxon>
        <taxon>Empedobacter</taxon>
    </lineage>
</organism>
<feature type="transmembrane region" description="Helical" evidence="1">
    <location>
        <begin position="12"/>
        <end position="31"/>
    </location>
</feature>
<dbReference type="EMBL" id="UFXS01000001">
    <property type="protein sequence ID" value="STD53702.1"/>
    <property type="molecule type" value="Genomic_DNA"/>
</dbReference>
<feature type="transmembrane region" description="Helical" evidence="1">
    <location>
        <begin position="86"/>
        <end position="104"/>
    </location>
</feature>
<proteinExistence type="predicted"/>
<evidence type="ECO:0000256" key="1">
    <source>
        <dbReference type="SAM" id="Phobius"/>
    </source>
</evidence>
<dbReference type="STRING" id="343874.GCA_000805695_02473"/>
<dbReference type="Proteomes" id="UP000254737">
    <property type="component" value="Unassembled WGS sequence"/>
</dbReference>
<evidence type="ECO:0000313" key="3">
    <source>
        <dbReference type="Proteomes" id="UP000254737"/>
    </source>
</evidence>
<accession>A0A376G2H5</accession>
<reference evidence="2 3" key="1">
    <citation type="submission" date="2018-06" db="EMBL/GenBank/DDBJ databases">
        <authorList>
            <consortium name="Pathogen Informatics"/>
            <person name="Doyle S."/>
        </authorList>
    </citation>
    <scope>NUCLEOTIDE SEQUENCE [LARGE SCALE GENOMIC DNA]</scope>
    <source>
        <strain evidence="2 3">NCTC13456</strain>
    </source>
</reference>
<feature type="transmembrane region" description="Helical" evidence="1">
    <location>
        <begin position="43"/>
        <end position="66"/>
    </location>
</feature>
<evidence type="ECO:0008006" key="4">
    <source>
        <dbReference type="Google" id="ProtNLM"/>
    </source>
</evidence>
<keyword evidence="1" id="KW-1133">Transmembrane helix</keyword>
<evidence type="ECO:0000313" key="2">
    <source>
        <dbReference type="EMBL" id="STD53702.1"/>
    </source>
</evidence>
<gene>
    <name evidence="2" type="ORF">NCTC13456_00628</name>
</gene>
<sequence>MDFIKQFHSGWAYLVILMGVIFVISTLIYAISKKDTNATIKKIGLFTTITFHVQLLLGLVNLIKLAVDVSGAENIMKNDILRFKLMEHPLIMISAVIFMTIANAKLKRSITVPMSVPIFAIVSFLLVALGVFFLYQNQLWLV</sequence>
<feature type="transmembrane region" description="Helical" evidence="1">
    <location>
        <begin position="116"/>
        <end position="135"/>
    </location>
</feature>
<keyword evidence="1" id="KW-0472">Membrane</keyword>
<protein>
    <recommendedName>
        <fullName evidence="4">50S ribosomal protein L27</fullName>
    </recommendedName>
</protein>
<dbReference type="AlphaFoldDB" id="A0A376G2H5"/>
<keyword evidence="1" id="KW-0812">Transmembrane</keyword>